<dbReference type="Gene3D" id="3.90.1580.10">
    <property type="entry name" value="paralog of FGE (formylglycine-generating enzyme)"/>
    <property type="match status" value="1"/>
</dbReference>
<dbReference type="PANTHER" id="PTHR23150:SF19">
    <property type="entry name" value="FORMYLGLYCINE-GENERATING ENZYME"/>
    <property type="match status" value="1"/>
</dbReference>
<accession>A0A246GBZ4</accession>
<comment type="caution">
    <text evidence="2">The sequence shown here is derived from an EMBL/GenBank/DDBJ whole genome shotgun (WGS) entry which is preliminary data.</text>
</comment>
<dbReference type="EMBL" id="MTCY01000010">
    <property type="protein sequence ID" value="OWP78423.1"/>
    <property type="molecule type" value="Genomic_DNA"/>
</dbReference>
<dbReference type="Pfam" id="PF03781">
    <property type="entry name" value="FGE-sulfatase"/>
    <property type="match status" value="1"/>
</dbReference>
<proteinExistence type="predicted"/>
<dbReference type="GO" id="GO:0120147">
    <property type="term" value="F:formylglycine-generating oxidase activity"/>
    <property type="evidence" value="ECO:0007669"/>
    <property type="project" value="TreeGrafter"/>
</dbReference>
<dbReference type="PANTHER" id="PTHR23150">
    <property type="entry name" value="SULFATASE MODIFYING FACTOR 1, 2"/>
    <property type="match status" value="1"/>
</dbReference>
<dbReference type="SUPFAM" id="SSF56436">
    <property type="entry name" value="C-type lectin-like"/>
    <property type="match status" value="1"/>
</dbReference>
<feature type="domain" description="Sulfatase-modifying factor enzyme-like" evidence="1">
    <location>
        <begin position="64"/>
        <end position="274"/>
    </location>
</feature>
<evidence type="ECO:0000259" key="1">
    <source>
        <dbReference type="Pfam" id="PF03781"/>
    </source>
</evidence>
<name>A0A246GBZ4_9FLAO</name>
<dbReference type="Proteomes" id="UP000198034">
    <property type="component" value="Unassembled WGS sequence"/>
</dbReference>
<reference evidence="2 3" key="1">
    <citation type="journal article" date="2017" name="Infect. Genet. Evol.">
        <title>Comparative genome analysis of fish pathogen Flavobacterium columnare reveals extensive sequence diversity within the species.</title>
        <authorList>
            <person name="Kayansamruaj P."/>
            <person name="Dong H.T."/>
            <person name="Hirono I."/>
            <person name="Kondo H."/>
            <person name="Senapin S."/>
            <person name="Rodkhum C."/>
        </authorList>
    </citation>
    <scope>NUCLEOTIDE SEQUENCE [LARGE SCALE GENOMIC DNA]</scope>
    <source>
        <strain evidence="2 3">1214</strain>
    </source>
</reference>
<dbReference type="InterPro" id="IPR042095">
    <property type="entry name" value="SUMF_sf"/>
</dbReference>
<sequence>MNRLYFLLTLIIFISCQKNTDSETNGNVNKPSISTLKDISFGVETPMVYIKGGAYIPLYGKNGKKVDVSNFYIDVYPVTNKNFLAFVKKNTKWQKSNIKKIFADQNYLKNWKSNTQIENINKLNYPITNVSWYAANAYCECQGKRLPTVDEWEYVAMADDKLPDARKQKSYNQLILDWYEKPQAFDHEVGQTFKNYYGVYDLHGLVWEWTADFSSILLTGESRNDVTTDKNLFCGSGSLNASDLMNYAAFMRYAFRGSIKANYAIQNLGFRCVKDSIKK</sequence>
<organism evidence="2 3">
    <name type="scientific">Flavobacterium columnare</name>
    <dbReference type="NCBI Taxonomy" id="996"/>
    <lineage>
        <taxon>Bacteria</taxon>
        <taxon>Pseudomonadati</taxon>
        <taxon>Bacteroidota</taxon>
        <taxon>Flavobacteriia</taxon>
        <taxon>Flavobacteriales</taxon>
        <taxon>Flavobacteriaceae</taxon>
        <taxon>Flavobacterium</taxon>
    </lineage>
</organism>
<dbReference type="PROSITE" id="PS51257">
    <property type="entry name" value="PROKAR_LIPOPROTEIN"/>
    <property type="match status" value="1"/>
</dbReference>
<dbReference type="InterPro" id="IPR051043">
    <property type="entry name" value="Sulfatase_Mod_Factor_Kinase"/>
</dbReference>
<gene>
    <name evidence="2" type="ORF">BWK62_05100</name>
</gene>
<protein>
    <recommendedName>
        <fullName evidence="1">Sulfatase-modifying factor enzyme-like domain-containing protein</fullName>
    </recommendedName>
</protein>
<dbReference type="AlphaFoldDB" id="A0A246GBZ4"/>
<dbReference type="InterPro" id="IPR016187">
    <property type="entry name" value="CTDL_fold"/>
</dbReference>
<evidence type="ECO:0000313" key="2">
    <source>
        <dbReference type="EMBL" id="OWP78423.1"/>
    </source>
</evidence>
<evidence type="ECO:0000313" key="3">
    <source>
        <dbReference type="Proteomes" id="UP000198034"/>
    </source>
</evidence>
<dbReference type="InterPro" id="IPR005532">
    <property type="entry name" value="SUMF_dom"/>
</dbReference>